<organism evidence="1 2">
    <name type="scientific">Candidatus Blautia pullistercoris</name>
    <dbReference type="NCBI Taxonomy" id="2838499"/>
    <lineage>
        <taxon>Bacteria</taxon>
        <taxon>Bacillati</taxon>
        <taxon>Bacillota</taxon>
        <taxon>Clostridia</taxon>
        <taxon>Lachnospirales</taxon>
        <taxon>Lachnospiraceae</taxon>
        <taxon>Blautia</taxon>
    </lineage>
</organism>
<reference evidence="1" key="1">
    <citation type="journal article" date="2021" name="PeerJ">
        <title>Extensive microbial diversity within the chicken gut microbiome revealed by metagenomics and culture.</title>
        <authorList>
            <person name="Gilroy R."/>
            <person name="Ravi A."/>
            <person name="Getino M."/>
            <person name="Pursley I."/>
            <person name="Horton D.L."/>
            <person name="Alikhan N.F."/>
            <person name="Baker D."/>
            <person name="Gharbi K."/>
            <person name="Hall N."/>
            <person name="Watson M."/>
            <person name="Adriaenssens E.M."/>
            <person name="Foster-Nyarko E."/>
            <person name="Jarju S."/>
            <person name="Secka A."/>
            <person name="Antonio M."/>
            <person name="Oren A."/>
            <person name="Chaudhuri R.R."/>
            <person name="La Ragione R."/>
            <person name="Hildebrand F."/>
            <person name="Pallen M.J."/>
        </authorList>
    </citation>
    <scope>NUCLEOTIDE SEQUENCE</scope>
    <source>
        <strain evidence="1">ChiHjej12B11-1927</strain>
    </source>
</reference>
<evidence type="ECO:0000313" key="2">
    <source>
        <dbReference type="Proteomes" id="UP000824230"/>
    </source>
</evidence>
<name>A0A9D2AMC4_9FIRM</name>
<gene>
    <name evidence="1" type="ORF">H9738_06645</name>
</gene>
<comment type="caution">
    <text evidence="1">The sequence shown here is derived from an EMBL/GenBank/DDBJ whole genome shotgun (WGS) entry which is preliminary data.</text>
</comment>
<proteinExistence type="predicted"/>
<evidence type="ECO:0000313" key="1">
    <source>
        <dbReference type="EMBL" id="HIX37534.1"/>
    </source>
</evidence>
<dbReference type="Proteomes" id="UP000824230">
    <property type="component" value="Unassembled WGS sequence"/>
</dbReference>
<dbReference type="EMBL" id="DXFG01000130">
    <property type="protein sequence ID" value="HIX37534.1"/>
    <property type="molecule type" value="Genomic_DNA"/>
</dbReference>
<dbReference type="AlphaFoldDB" id="A0A9D2AMC4"/>
<sequence length="136" mass="16308">MRLILEEYTDGYTDQVKEIYKYGEEVPVKVEYRKPENAEDNIRIYVPLDINKQAVLRRLDWFIMRYSEANEIDFSFDVNMLLSQVEIYDQIWYVRHMSEGRKHSAEAIDLVKAIIERLKEIPDGCAEILLEVKRCW</sequence>
<protein>
    <submittedName>
        <fullName evidence="1">Uncharacterized protein</fullName>
    </submittedName>
</protein>
<reference evidence="1" key="2">
    <citation type="submission" date="2021-04" db="EMBL/GenBank/DDBJ databases">
        <authorList>
            <person name="Gilroy R."/>
        </authorList>
    </citation>
    <scope>NUCLEOTIDE SEQUENCE</scope>
    <source>
        <strain evidence="1">ChiHjej12B11-1927</strain>
    </source>
</reference>
<accession>A0A9D2AMC4</accession>